<dbReference type="InterPro" id="IPR055377">
    <property type="entry name" value="GH3_M"/>
</dbReference>
<dbReference type="GO" id="GO:0016881">
    <property type="term" value="F:acid-amino acid ligase activity"/>
    <property type="evidence" value="ECO:0007669"/>
    <property type="project" value="TreeGrafter"/>
</dbReference>
<evidence type="ECO:0000313" key="3">
    <source>
        <dbReference type="EMBL" id="AZQ43326.1"/>
    </source>
</evidence>
<dbReference type="PANTHER" id="PTHR31901:SF9">
    <property type="entry name" value="GH3 DOMAIN-CONTAINING PROTEIN"/>
    <property type="match status" value="1"/>
</dbReference>
<dbReference type="InterPro" id="IPR055378">
    <property type="entry name" value="GH3_C"/>
</dbReference>
<feature type="domain" description="GH3 C-terminal" evidence="2">
    <location>
        <begin position="381"/>
        <end position="493"/>
    </location>
</feature>
<dbReference type="KEGG" id="noj:EJ995_03390"/>
<dbReference type="InterPro" id="IPR004993">
    <property type="entry name" value="GH3"/>
</dbReference>
<dbReference type="Pfam" id="PF23571">
    <property type="entry name" value="GH3_M"/>
    <property type="match status" value="1"/>
</dbReference>
<evidence type="ECO:0000313" key="4">
    <source>
        <dbReference type="Proteomes" id="UP000279600"/>
    </source>
</evidence>
<evidence type="ECO:0000259" key="2">
    <source>
        <dbReference type="Pfam" id="PF23572"/>
    </source>
</evidence>
<proteinExistence type="predicted"/>
<dbReference type="Pfam" id="PF23572">
    <property type="entry name" value="GH3_C"/>
    <property type="match status" value="1"/>
</dbReference>
<evidence type="ECO:0000259" key="1">
    <source>
        <dbReference type="Pfam" id="PF23571"/>
    </source>
</evidence>
<feature type="domain" description="GH3 middle" evidence="1">
    <location>
        <begin position="297"/>
        <end position="366"/>
    </location>
</feature>
<dbReference type="EMBL" id="CP034549">
    <property type="protein sequence ID" value="AZQ43326.1"/>
    <property type="molecule type" value="Genomic_DNA"/>
</dbReference>
<organism evidence="3 4">
    <name type="scientific">Nonlabens ponticola</name>
    <dbReference type="NCBI Taxonomy" id="2496866"/>
    <lineage>
        <taxon>Bacteria</taxon>
        <taxon>Pseudomonadati</taxon>
        <taxon>Bacteroidota</taxon>
        <taxon>Flavobacteriia</taxon>
        <taxon>Flavobacteriales</taxon>
        <taxon>Flavobacteriaceae</taxon>
        <taxon>Nonlabens</taxon>
    </lineage>
</organism>
<dbReference type="Pfam" id="PF03321">
    <property type="entry name" value="GH3"/>
    <property type="match status" value="1"/>
</dbReference>
<reference evidence="3 4" key="1">
    <citation type="submission" date="2018-12" db="EMBL/GenBank/DDBJ databases">
        <title>Complete genome of Nonlabens sp. MJ115.</title>
        <authorList>
            <person name="Choi H.S."/>
            <person name="Jung J."/>
        </authorList>
    </citation>
    <scope>NUCLEOTIDE SEQUENCE [LARGE SCALE GENOMIC DNA]</scope>
    <source>
        <strain evidence="3 4">MJ115</strain>
    </source>
</reference>
<dbReference type="PANTHER" id="PTHR31901">
    <property type="entry name" value="GH3 DOMAIN-CONTAINING PROTEIN"/>
    <property type="match status" value="1"/>
</dbReference>
<dbReference type="InterPro" id="IPR042099">
    <property type="entry name" value="ANL_N_sf"/>
</dbReference>
<dbReference type="OrthoDB" id="5678283at2"/>
<dbReference type="AlphaFoldDB" id="A0A3S9MVS5"/>
<gene>
    <name evidence="3" type="ORF">EJ995_03390</name>
</gene>
<name>A0A3S9MVS5_9FLAO</name>
<dbReference type="GO" id="GO:0005737">
    <property type="term" value="C:cytoplasm"/>
    <property type="evidence" value="ECO:0007669"/>
    <property type="project" value="TreeGrafter"/>
</dbReference>
<dbReference type="Proteomes" id="UP000279600">
    <property type="component" value="Chromosome"/>
</dbReference>
<keyword evidence="4" id="KW-1185">Reference proteome</keyword>
<accession>A0A3S9MVS5</accession>
<dbReference type="RefSeq" id="WP_126445624.1">
    <property type="nucleotide sequence ID" value="NZ_CP034549.1"/>
</dbReference>
<dbReference type="Gene3D" id="3.40.50.12780">
    <property type="entry name" value="N-terminal domain of ligase-like"/>
    <property type="match status" value="1"/>
</dbReference>
<protein>
    <submittedName>
        <fullName evidence="3">GH3 auxin-responsive promoter family protein</fullName>
    </submittedName>
</protein>
<sequence length="512" mass="58138">MAIPLINSVVSWFLKKRIHDMELFMKHPQELQDNLLGELISHAKNTEVGKKYGFESITSYDDFKNQVPITEYADVQDLLERSRAGESNIFWPEPIKYFAMSSGTTSSRSKYIPVSEQSLQDCHYAAAKDLLCMYLNNNPESQLFTGKGLRLGGSKKLDKAAGTAAGDLSSILIDNMPFWADYSSTPSNEVALMADWETKMPAIVQETIHEKVTSLAGVPSWMMVLLNNVLETTGKDNILEVWPDMEVFFHGGVSFDPYVEPFKKLLPDSEIKYYETYNASEGFFAIQDQNDSKDLLLMLDYGIFYEFLPMSTYGTAQEKVVTLDQVELGENYAIVITTNAGLWRYKIGDTVRFTSASPYRIKVTGRTKHHINVFGEELIIENAEEALKKTMQEVPCSIKDYTVAPIFMEGKEKGAHEWLIEFEQHPKDEQLFKEVLDQQLQQVNSDYAAKRYMNTTLSAPTIHVAAPQTFYHWLKSKNKLGGQHKIPRLSNSRDYLDELLKIHQSAATASNN</sequence>